<keyword evidence="4" id="KW-0378">Hydrolase</keyword>
<keyword evidence="6" id="KW-0443">Lipid metabolism</keyword>
<dbReference type="CDD" id="cd09105">
    <property type="entry name" value="PLDc_vPLD1_2_like_2"/>
    <property type="match status" value="1"/>
</dbReference>
<protein>
    <recommendedName>
        <fullName evidence="2">phospholipase D</fullName>
        <ecNumber evidence="2">3.1.4.4</ecNumber>
    </recommendedName>
</protein>
<evidence type="ECO:0000256" key="4">
    <source>
        <dbReference type="ARBA" id="ARBA00022801"/>
    </source>
</evidence>
<feature type="chain" id="PRO_5043796808" description="phospholipase D" evidence="7">
    <location>
        <begin position="26"/>
        <end position="576"/>
    </location>
</feature>
<dbReference type="PROSITE" id="PS50035">
    <property type="entry name" value="PLD"/>
    <property type="match status" value="1"/>
</dbReference>
<reference evidence="9" key="1">
    <citation type="submission" date="2024-01" db="EMBL/GenBank/DDBJ databases">
        <authorList>
            <person name="Webb A."/>
        </authorList>
    </citation>
    <scope>NUCLEOTIDE SEQUENCE</scope>
    <source>
        <strain evidence="9">Pm1</strain>
    </source>
</reference>
<evidence type="ECO:0000256" key="3">
    <source>
        <dbReference type="ARBA" id="ARBA00022737"/>
    </source>
</evidence>
<sequence length="576" mass="64850">MRPRAASVLVIGCVQLVLLASSASASWSFLNFFGDKKNDNTSSDGNSSALLMDPLENVLQDDVEFEQPLLVAADWFLTEEEITASRGGVPRLNMVTYSTGNNVKTFTVTKEFFDSLYDDLSSTKANDRVMVTAYNTALIPFKPETDPEGLTSRFDAVFGGVVKRGGDVKIICWATKFPSKQDINVRDKINELPTSSINNGSAQFIFDDRLPYSLSSHHQKTVIIAASAPSGSDKYPVAYVGGIDITNDRWDTIYHNESALREKAGINLDYKGWVDSSFRIHGPAAKDVAANFLDRWNSPYLPTQDLVDNLESFQNPAYSFQPALNYSSSNTTSTFGHQSVQIVRTFSCKYKHYEFAPFGEKSLLYARIKAIKNAKNFIYVEDQYFIHVPELLDALMVVMPIIQRLVVVIQPPELMTKSGGYEKYMYKLVQPIKDRFPDKIRMYAMKPELNVYVHSKIVIIDDVYLSDGSANWNRRSMTSDVELNANIVDLKTVDSPDGVRVGKLVRDFRVRKFHEMTGRSYKEINKMTFLDSADLFDAAAAEKESLIQKFDIGKKVYYNVIGKGLHQGIDPYDHCD</sequence>
<keyword evidence="7" id="KW-0732">Signal</keyword>
<dbReference type="GO" id="GO:0004630">
    <property type="term" value="F:phospholipase D activity"/>
    <property type="evidence" value="ECO:0007669"/>
    <property type="project" value="UniProtKB-EC"/>
</dbReference>
<comment type="catalytic activity">
    <reaction evidence="1">
        <text>a 1,2-diacyl-sn-glycero-3-phosphocholine + H2O = a 1,2-diacyl-sn-glycero-3-phosphate + choline + H(+)</text>
        <dbReference type="Rhea" id="RHEA:14445"/>
        <dbReference type="ChEBI" id="CHEBI:15354"/>
        <dbReference type="ChEBI" id="CHEBI:15377"/>
        <dbReference type="ChEBI" id="CHEBI:15378"/>
        <dbReference type="ChEBI" id="CHEBI:57643"/>
        <dbReference type="ChEBI" id="CHEBI:58608"/>
        <dbReference type="EC" id="3.1.4.4"/>
    </reaction>
</comment>
<dbReference type="EMBL" id="CAKLBY020000168">
    <property type="protein sequence ID" value="CAK7930515.1"/>
    <property type="molecule type" value="Genomic_DNA"/>
</dbReference>
<dbReference type="Proteomes" id="UP001162060">
    <property type="component" value="Unassembled WGS sequence"/>
</dbReference>
<dbReference type="AlphaFoldDB" id="A0AAV1U7M9"/>
<keyword evidence="5" id="KW-0442">Lipid degradation</keyword>
<feature type="signal peptide" evidence="7">
    <location>
        <begin position="1"/>
        <end position="25"/>
    </location>
</feature>
<dbReference type="PANTHER" id="PTHR18896">
    <property type="entry name" value="PHOSPHOLIPASE D"/>
    <property type="match status" value="1"/>
</dbReference>
<dbReference type="GO" id="GO:0009395">
    <property type="term" value="P:phospholipid catabolic process"/>
    <property type="evidence" value="ECO:0007669"/>
    <property type="project" value="TreeGrafter"/>
</dbReference>
<name>A0AAV1U7M9_9STRA</name>
<dbReference type="InterPro" id="IPR015679">
    <property type="entry name" value="PLipase_D_fam"/>
</dbReference>
<keyword evidence="3" id="KW-0677">Repeat</keyword>
<dbReference type="SMART" id="SM00155">
    <property type="entry name" value="PLDc"/>
    <property type="match status" value="2"/>
</dbReference>
<evidence type="ECO:0000259" key="8">
    <source>
        <dbReference type="PROSITE" id="PS50035"/>
    </source>
</evidence>
<evidence type="ECO:0000256" key="2">
    <source>
        <dbReference type="ARBA" id="ARBA00012027"/>
    </source>
</evidence>
<proteinExistence type="predicted"/>
<dbReference type="EC" id="3.1.4.4" evidence="2"/>
<dbReference type="InterPro" id="IPR001736">
    <property type="entry name" value="PLipase_D/transphosphatidylase"/>
</dbReference>
<organism evidence="9 10">
    <name type="scientific">Peronospora matthiolae</name>
    <dbReference type="NCBI Taxonomy" id="2874970"/>
    <lineage>
        <taxon>Eukaryota</taxon>
        <taxon>Sar</taxon>
        <taxon>Stramenopiles</taxon>
        <taxon>Oomycota</taxon>
        <taxon>Peronosporomycetes</taxon>
        <taxon>Peronosporales</taxon>
        <taxon>Peronosporaceae</taxon>
        <taxon>Peronospora</taxon>
    </lineage>
</organism>
<evidence type="ECO:0000256" key="6">
    <source>
        <dbReference type="ARBA" id="ARBA00023098"/>
    </source>
</evidence>
<accession>A0AAV1U7M9</accession>
<dbReference type="Gene3D" id="3.30.870.10">
    <property type="entry name" value="Endonuclease Chain A"/>
    <property type="match status" value="2"/>
</dbReference>
<feature type="domain" description="PLD phosphodiesterase" evidence="8">
    <location>
        <begin position="449"/>
        <end position="476"/>
    </location>
</feature>
<dbReference type="Pfam" id="PF13091">
    <property type="entry name" value="PLDc_2"/>
    <property type="match status" value="1"/>
</dbReference>
<dbReference type="SUPFAM" id="SSF56024">
    <property type="entry name" value="Phospholipase D/nuclease"/>
    <property type="match status" value="2"/>
</dbReference>
<dbReference type="InterPro" id="IPR025202">
    <property type="entry name" value="PLD-like_dom"/>
</dbReference>
<evidence type="ECO:0000256" key="1">
    <source>
        <dbReference type="ARBA" id="ARBA00000798"/>
    </source>
</evidence>
<comment type="caution">
    <text evidence="9">The sequence shown here is derived from an EMBL/GenBank/DDBJ whole genome shotgun (WGS) entry which is preliminary data.</text>
</comment>
<evidence type="ECO:0000256" key="5">
    <source>
        <dbReference type="ARBA" id="ARBA00022963"/>
    </source>
</evidence>
<dbReference type="GO" id="GO:0005886">
    <property type="term" value="C:plasma membrane"/>
    <property type="evidence" value="ECO:0007669"/>
    <property type="project" value="TreeGrafter"/>
</dbReference>
<gene>
    <name evidence="9" type="ORF">PM001_LOCUS15665</name>
</gene>
<evidence type="ECO:0000256" key="7">
    <source>
        <dbReference type="SAM" id="SignalP"/>
    </source>
</evidence>
<dbReference type="PANTHER" id="PTHR18896:SF76">
    <property type="entry name" value="PHOSPHOLIPASE"/>
    <property type="match status" value="1"/>
</dbReference>
<evidence type="ECO:0000313" key="10">
    <source>
        <dbReference type="Proteomes" id="UP001162060"/>
    </source>
</evidence>
<evidence type="ECO:0000313" key="9">
    <source>
        <dbReference type="EMBL" id="CAK7930515.1"/>
    </source>
</evidence>